<gene>
    <name evidence="2" type="ORF">RDB_LOCUS89769</name>
</gene>
<organism evidence="2 3">
    <name type="scientific">Rhizoctonia solani</name>
    <dbReference type="NCBI Taxonomy" id="456999"/>
    <lineage>
        <taxon>Eukaryota</taxon>
        <taxon>Fungi</taxon>
        <taxon>Dikarya</taxon>
        <taxon>Basidiomycota</taxon>
        <taxon>Agaricomycotina</taxon>
        <taxon>Agaricomycetes</taxon>
        <taxon>Cantharellales</taxon>
        <taxon>Ceratobasidiaceae</taxon>
        <taxon>Rhizoctonia</taxon>
    </lineage>
</organism>
<dbReference type="InterPro" id="IPR050167">
    <property type="entry name" value="Ser_Thr_protein_kinase"/>
</dbReference>
<dbReference type="GO" id="GO:0004672">
    <property type="term" value="F:protein kinase activity"/>
    <property type="evidence" value="ECO:0007669"/>
    <property type="project" value="InterPro"/>
</dbReference>
<dbReference type="InterPro" id="IPR001245">
    <property type="entry name" value="Ser-Thr/Tyr_kinase_cat_dom"/>
</dbReference>
<dbReference type="InterPro" id="IPR011009">
    <property type="entry name" value="Kinase-like_dom_sf"/>
</dbReference>
<dbReference type="GO" id="GO:0005737">
    <property type="term" value="C:cytoplasm"/>
    <property type="evidence" value="ECO:0007669"/>
    <property type="project" value="TreeGrafter"/>
</dbReference>
<name>A0A8H3C7A9_9AGAM</name>
<accession>A0A8H3C7A9</accession>
<comment type="caution">
    <text evidence="2">The sequence shown here is derived from an EMBL/GenBank/DDBJ whole genome shotgun (WGS) entry which is preliminary data.</text>
</comment>
<protein>
    <recommendedName>
        <fullName evidence="1">Protein kinase domain-containing protein</fullName>
    </recommendedName>
</protein>
<dbReference type="AlphaFoldDB" id="A0A8H3C7A9"/>
<dbReference type="GO" id="GO:0007165">
    <property type="term" value="P:signal transduction"/>
    <property type="evidence" value="ECO:0007669"/>
    <property type="project" value="TreeGrafter"/>
</dbReference>
<evidence type="ECO:0000259" key="1">
    <source>
        <dbReference type="PROSITE" id="PS50011"/>
    </source>
</evidence>
<dbReference type="PROSITE" id="PS50011">
    <property type="entry name" value="PROTEIN_KINASE_DOM"/>
    <property type="match status" value="1"/>
</dbReference>
<feature type="domain" description="Protein kinase" evidence="1">
    <location>
        <begin position="1"/>
        <end position="132"/>
    </location>
</feature>
<dbReference type="PANTHER" id="PTHR23257">
    <property type="entry name" value="SERINE-THREONINE PROTEIN KINASE"/>
    <property type="match status" value="1"/>
</dbReference>
<proteinExistence type="predicted"/>
<sequence length="153" mass="17124">MMELPCLRTLVMRQLQMRLCSSHRQELVLVSRHDGQQAPEILSGKSGHTKVADVYSLGMTILEVFTVKPPYSGINEYALPLHIAVNLRKPERPLDVIPENSVMGNVLWAILMSCWSHNPAQRPDAEDVQSLLRTVRDDKLVPILATSESEAAI</sequence>
<dbReference type="Proteomes" id="UP000663831">
    <property type="component" value="Unassembled WGS sequence"/>
</dbReference>
<reference evidence="2" key="1">
    <citation type="submission" date="2021-01" db="EMBL/GenBank/DDBJ databases">
        <authorList>
            <person name="Kaushik A."/>
        </authorList>
    </citation>
    <scope>NUCLEOTIDE SEQUENCE</scope>
    <source>
        <strain evidence="2">AG3-1AP</strain>
    </source>
</reference>
<dbReference type="InterPro" id="IPR000719">
    <property type="entry name" value="Prot_kinase_dom"/>
</dbReference>
<dbReference type="EMBL" id="CAJMWV010002962">
    <property type="protein sequence ID" value="CAE6473596.1"/>
    <property type="molecule type" value="Genomic_DNA"/>
</dbReference>
<dbReference type="SUPFAM" id="SSF56112">
    <property type="entry name" value="Protein kinase-like (PK-like)"/>
    <property type="match status" value="1"/>
</dbReference>
<dbReference type="Pfam" id="PF07714">
    <property type="entry name" value="PK_Tyr_Ser-Thr"/>
    <property type="match status" value="1"/>
</dbReference>
<dbReference type="GO" id="GO:0005524">
    <property type="term" value="F:ATP binding"/>
    <property type="evidence" value="ECO:0007669"/>
    <property type="project" value="InterPro"/>
</dbReference>
<evidence type="ECO:0000313" key="3">
    <source>
        <dbReference type="Proteomes" id="UP000663831"/>
    </source>
</evidence>
<dbReference type="Gene3D" id="1.10.510.10">
    <property type="entry name" value="Transferase(Phosphotransferase) domain 1"/>
    <property type="match status" value="1"/>
</dbReference>
<evidence type="ECO:0000313" key="2">
    <source>
        <dbReference type="EMBL" id="CAE6473596.1"/>
    </source>
</evidence>